<comment type="caution">
    <text evidence="1">The sequence shown here is derived from an EMBL/GenBank/DDBJ whole genome shotgun (WGS) entry which is preliminary data.</text>
</comment>
<dbReference type="PANTHER" id="PTHR37200:SF1">
    <property type="entry name" value="RNA-BINDING (RRM_RBD_RNP MOTIFS) FAMILY PROTEIN"/>
    <property type="match status" value="1"/>
</dbReference>
<dbReference type="PROSITE" id="PS50102">
    <property type="entry name" value="RRM"/>
    <property type="match status" value="1"/>
</dbReference>
<dbReference type="AlphaFoldDB" id="A0A2I0JIY0"/>
<dbReference type="CDD" id="cd00590">
    <property type="entry name" value="RRM_SF"/>
    <property type="match status" value="1"/>
</dbReference>
<dbReference type="InterPro" id="IPR035979">
    <property type="entry name" value="RBD_domain_sf"/>
</dbReference>
<dbReference type="SUPFAM" id="SSF54928">
    <property type="entry name" value="RNA-binding domain, RBD"/>
    <property type="match status" value="1"/>
</dbReference>
<protein>
    <submittedName>
        <fullName evidence="1">Uncharacterized protein</fullName>
    </submittedName>
</protein>
<dbReference type="GO" id="GO:0003723">
    <property type="term" value="F:RNA binding"/>
    <property type="evidence" value="ECO:0007669"/>
    <property type="project" value="UniProtKB-UniRule"/>
</dbReference>
<dbReference type="InterPro" id="IPR012677">
    <property type="entry name" value="Nucleotide-bd_a/b_plait_sf"/>
</dbReference>
<proteinExistence type="predicted"/>
<dbReference type="InterPro" id="IPR000504">
    <property type="entry name" value="RRM_dom"/>
</dbReference>
<dbReference type="STRING" id="22663.A0A2I0JIY0"/>
<reference evidence="1 2" key="1">
    <citation type="submission" date="2017-11" db="EMBL/GenBank/DDBJ databases">
        <title>De-novo sequencing of pomegranate (Punica granatum L.) genome.</title>
        <authorList>
            <person name="Akparov Z."/>
            <person name="Amiraslanov A."/>
            <person name="Hajiyeva S."/>
            <person name="Abbasov M."/>
            <person name="Kaur K."/>
            <person name="Hamwieh A."/>
            <person name="Solovyev V."/>
            <person name="Salamov A."/>
            <person name="Braich B."/>
            <person name="Kosarev P."/>
            <person name="Mahmoud A."/>
            <person name="Hajiyev E."/>
            <person name="Babayeva S."/>
            <person name="Izzatullayeva V."/>
            <person name="Mammadov A."/>
            <person name="Mammadov A."/>
            <person name="Sharifova S."/>
            <person name="Ojaghi J."/>
            <person name="Eynullazada K."/>
            <person name="Bayramov B."/>
            <person name="Abdulazimova A."/>
            <person name="Shahmuradov I."/>
        </authorList>
    </citation>
    <scope>NUCLEOTIDE SEQUENCE [LARGE SCALE GENOMIC DNA]</scope>
    <source>
        <strain evidence="2">cv. AG2017</strain>
        <tissue evidence="1">Leaf</tissue>
    </source>
</reference>
<dbReference type="Proteomes" id="UP000233551">
    <property type="component" value="Unassembled WGS sequence"/>
</dbReference>
<evidence type="ECO:0000313" key="1">
    <source>
        <dbReference type="EMBL" id="PKI56219.1"/>
    </source>
</evidence>
<dbReference type="GeneID" id="116210083"/>
<sequence length="444" mass="48418">MLSTASLPPFSLCNPTSARATTASRCTTSSSVVPSLHGVPRFPLSDSPSTTPPPRLSLSASPLLRSTHYRNGISAGAVKSRRKDRSNGALEMDGFDDDDGDEEDEDELCLPFGKMQQWLENKPRGFGVAKVYDTSIEDKLLEEMLQSRQAQAANINKLKNAPVNPAPKRDASQLKVTGESPSSIRVRVVNLPKKKNVHRDLKLAFDGTPGMLNIVPAVSGNQKTRDPVCKGFAFVDFKSEKDAVRFVETFSRRSITFGKVQKQIECEIENRRSSISADGESENELYAAASRPMDLDVEGEPAVSSVVDDSFSDSREDLTSEQEDDADGDFVEAEFEETYEDMESLTLSELNSSNSVDRGFISPSASVSSEQKSRMPVSVKKQGKSRVKRQKPSGKGNGVKVKVKVPKLGVPGSAKRLKIKEKAVLIGVFSKYGAKADFALNQES</sequence>
<evidence type="ECO:0000313" key="2">
    <source>
        <dbReference type="Proteomes" id="UP000233551"/>
    </source>
</evidence>
<accession>A0A2I0JIY0</accession>
<dbReference type="Gene3D" id="3.30.70.330">
    <property type="match status" value="1"/>
</dbReference>
<organism evidence="1 2">
    <name type="scientific">Punica granatum</name>
    <name type="common">Pomegranate</name>
    <dbReference type="NCBI Taxonomy" id="22663"/>
    <lineage>
        <taxon>Eukaryota</taxon>
        <taxon>Viridiplantae</taxon>
        <taxon>Streptophyta</taxon>
        <taxon>Embryophyta</taxon>
        <taxon>Tracheophyta</taxon>
        <taxon>Spermatophyta</taxon>
        <taxon>Magnoliopsida</taxon>
        <taxon>eudicotyledons</taxon>
        <taxon>Gunneridae</taxon>
        <taxon>Pentapetalae</taxon>
        <taxon>rosids</taxon>
        <taxon>malvids</taxon>
        <taxon>Myrtales</taxon>
        <taxon>Lythraceae</taxon>
        <taxon>Punica</taxon>
    </lineage>
</organism>
<name>A0A2I0JIY0_PUNGR</name>
<dbReference type="OrthoDB" id="1912879at2759"/>
<dbReference type="EMBL" id="PGOL01001616">
    <property type="protein sequence ID" value="PKI56219.1"/>
    <property type="molecule type" value="Genomic_DNA"/>
</dbReference>
<keyword evidence="2" id="KW-1185">Reference proteome</keyword>
<gene>
    <name evidence="1" type="ORF">CRG98_023414</name>
</gene>
<dbReference type="PANTHER" id="PTHR37200">
    <property type="entry name" value="RNA-BINDING (RRM/RBD/RNP MOTIFS) FAMILY PROTEIN"/>
    <property type="match status" value="1"/>
</dbReference>